<dbReference type="FunFam" id="1.10.287.130:FF:000001">
    <property type="entry name" value="Two-component sensor histidine kinase"/>
    <property type="match status" value="1"/>
</dbReference>
<evidence type="ECO:0000256" key="1">
    <source>
        <dbReference type="ARBA" id="ARBA00000085"/>
    </source>
</evidence>
<evidence type="ECO:0000259" key="15">
    <source>
        <dbReference type="PROSITE" id="PS50885"/>
    </source>
</evidence>
<dbReference type="GO" id="GO:0045121">
    <property type="term" value="C:membrane raft"/>
    <property type="evidence" value="ECO:0007669"/>
    <property type="project" value="UniProtKB-SubCell"/>
</dbReference>
<gene>
    <name evidence="16" type="primary">luxQ_6</name>
    <name evidence="16" type="ORF">Pan44_43090</name>
</gene>
<keyword evidence="13" id="KW-0812">Transmembrane</keyword>
<reference evidence="16 17" key="1">
    <citation type="submission" date="2019-02" db="EMBL/GenBank/DDBJ databases">
        <title>Deep-cultivation of Planctomycetes and their phenomic and genomic characterization uncovers novel biology.</title>
        <authorList>
            <person name="Wiegand S."/>
            <person name="Jogler M."/>
            <person name="Boedeker C."/>
            <person name="Pinto D."/>
            <person name="Vollmers J."/>
            <person name="Rivas-Marin E."/>
            <person name="Kohn T."/>
            <person name="Peeters S.H."/>
            <person name="Heuer A."/>
            <person name="Rast P."/>
            <person name="Oberbeckmann S."/>
            <person name="Bunk B."/>
            <person name="Jeske O."/>
            <person name="Meyerdierks A."/>
            <person name="Storesund J.E."/>
            <person name="Kallscheuer N."/>
            <person name="Luecker S."/>
            <person name="Lage O.M."/>
            <person name="Pohl T."/>
            <person name="Merkel B.J."/>
            <person name="Hornburger P."/>
            <person name="Mueller R.-W."/>
            <person name="Bruemmer F."/>
            <person name="Labrenz M."/>
            <person name="Spormann A.M."/>
            <person name="Op den Camp H."/>
            <person name="Overmann J."/>
            <person name="Amann R."/>
            <person name="Jetten M.S.M."/>
            <person name="Mascher T."/>
            <person name="Medema M.H."/>
            <person name="Devos D.P."/>
            <person name="Kaster A.-K."/>
            <person name="Ovreas L."/>
            <person name="Rohde M."/>
            <person name="Galperin M.Y."/>
            <person name="Jogler C."/>
        </authorList>
    </citation>
    <scope>NUCLEOTIDE SEQUENCE [LARGE SCALE GENOMIC DNA]</scope>
    <source>
        <strain evidence="16 17">Pan44</strain>
    </source>
</reference>
<keyword evidence="5" id="KW-1003">Cell membrane</keyword>
<dbReference type="EMBL" id="CP036271">
    <property type="protein sequence ID" value="QDT56257.1"/>
    <property type="molecule type" value="Genomic_DNA"/>
</dbReference>
<comment type="subcellular location">
    <subcellularLocation>
        <location evidence="2">Cell membrane</location>
    </subcellularLocation>
    <subcellularLocation>
        <location evidence="3">Membrane raft</location>
        <topology evidence="3">Multi-pass membrane protein</topology>
    </subcellularLocation>
</comment>
<dbReference type="SMART" id="SM00388">
    <property type="entry name" value="HisKA"/>
    <property type="match status" value="1"/>
</dbReference>
<evidence type="ECO:0000256" key="9">
    <source>
        <dbReference type="ARBA" id="ARBA00022777"/>
    </source>
</evidence>
<keyword evidence="7 16" id="KW-0808">Transferase</keyword>
<dbReference type="EC" id="2.7.13.3" evidence="4"/>
<keyword evidence="11" id="KW-0902">Two-component regulatory system</keyword>
<dbReference type="InterPro" id="IPR036097">
    <property type="entry name" value="HisK_dim/P_sf"/>
</dbReference>
<name>A0A517SJG9_9PLAN</name>
<dbReference type="PROSITE" id="PS50109">
    <property type="entry name" value="HIS_KIN"/>
    <property type="match status" value="1"/>
</dbReference>
<dbReference type="KEGG" id="ccos:Pan44_43090"/>
<dbReference type="Proteomes" id="UP000315700">
    <property type="component" value="Chromosome"/>
</dbReference>
<keyword evidence="13" id="KW-1133">Transmembrane helix</keyword>
<evidence type="ECO:0000256" key="2">
    <source>
        <dbReference type="ARBA" id="ARBA00004236"/>
    </source>
</evidence>
<keyword evidence="8" id="KW-0547">Nucleotide-binding</keyword>
<dbReference type="SUPFAM" id="SSF47384">
    <property type="entry name" value="Homodimeric domain of signal transducing histidine kinase"/>
    <property type="match status" value="1"/>
</dbReference>
<evidence type="ECO:0000256" key="12">
    <source>
        <dbReference type="ARBA" id="ARBA00023136"/>
    </source>
</evidence>
<dbReference type="InterPro" id="IPR004358">
    <property type="entry name" value="Sig_transdc_His_kin-like_C"/>
</dbReference>
<comment type="catalytic activity">
    <reaction evidence="1">
        <text>ATP + protein L-histidine = ADP + protein N-phospho-L-histidine.</text>
        <dbReference type="EC" id="2.7.13.3"/>
    </reaction>
</comment>
<dbReference type="Gene3D" id="1.10.287.130">
    <property type="match status" value="1"/>
</dbReference>
<dbReference type="SMART" id="SM00304">
    <property type="entry name" value="HAMP"/>
    <property type="match status" value="1"/>
</dbReference>
<keyword evidence="17" id="KW-1185">Reference proteome</keyword>
<dbReference type="FunFam" id="3.30.565.10:FF:000023">
    <property type="entry name" value="PAS domain-containing sensor histidine kinase"/>
    <property type="match status" value="1"/>
</dbReference>
<dbReference type="SMART" id="SM00387">
    <property type="entry name" value="HATPase_c"/>
    <property type="match status" value="1"/>
</dbReference>
<evidence type="ECO:0000256" key="8">
    <source>
        <dbReference type="ARBA" id="ARBA00022741"/>
    </source>
</evidence>
<evidence type="ECO:0000256" key="4">
    <source>
        <dbReference type="ARBA" id="ARBA00012438"/>
    </source>
</evidence>
<dbReference type="Gene3D" id="3.30.565.10">
    <property type="entry name" value="Histidine kinase-like ATPase, C-terminal domain"/>
    <property type="match status" value="1"/>
</dbReference>
<dbReference type="Pfam" id="PF00512">
    <property type="entry name" value="HisKA"/>
    <property type="match status" value="1"/>
</dbReference>
<dbReference type="GO" id="GO:0005524">
    <property type="term" value="F:ATP binding"/>
    <property type="evidence" value="ECO:0007669"/>
    <property type="project" value="UniProtKB-KW"/>
</dbReference>
<dbReference type="InterPro" id="IPR005467">
    <property type="entry name" value="His_kinase_dom"/>
</dbReference>
<sequence length="579" mass="65130">MSYRTIKRLLGETSLERKCRFLFGGALLLLLTGSFYVYALLNLRIVRDQYRDRARLLISQDLLTMHLGIDRDESDPTQKSQVERMVSLSKEFKPSDLREHYQLKFLKSNWDTEPKGVRSPSTPAEYDAVATFLKSKESDREFLIIDDAEAYEYYAPIYASTNKTILSSGKAQSCYDCHKDRLKDLEEGGLLGVAKISFDRQETSHRIARNNAILIAMAIATAFLAMLALYAIVRYVIVKPVQHLKEVSDSVAQGDLDQRADIRTGDEFEELSHAFNRMLRHLMNTQEELRLANSNLDGKVDELARANLTLHQMNKVKNEFLATMSHELRTPLNSILGFSDVLASAENLNERQKKYLANIQTSGRSLLSLINDILDLAKIEAGKMERHILEFSVGDLVERASASMLPLAEKKNIDLQWSSDPLLPPLRQDEGKLQQVLYNLLSNAVKFTPEGGRIRVSAVKAPDDRVDIIVADTGIGIPLEDQAMIFEKFRQGRSLPGQEVNALTREYEGTGLGLSIVKEIARLLGGEVFLESEFGKGSTFTVRIPTELACPLERPEEAAFDVRSRTAGFGLELPLRSEL</sequence>
<evidence type="ECO:0000313" key="16">
    <source>
        <dbReference type="EMBL" id="QDT56257.1"/>
    </source>
</evidence>
<keyword evidence="9 16" id="KW-0418">Kinase</keyword>
<feature type="domain" description="Histidine kinase" evidence="14">
    <location>
        <begin position="323"/>
        <end position="548"/>
    </location>
</feature>
<evidence type="ECO:0000313" key="17">
    <source>
        <dbReference type="Proteomes" id="UP000315700"/>
    </source>
</evidence>
<feature type="transmembrane region" description="Helical" evidence="13">
    <location>
        <begin position="21"/>
        <end position="41"/>
    </location>
</feature>
<evidence type="ECO:0000256" key="13">
    <source>
        <dbReference type="SAM" id="Phobius"/>
    </source>
</evidence>
<dbReference type="OrthoDB" id="9813394at2"/>
<dbReference type="PANTHER" id="PTHR43711:SF31">
    <property type="entry name" value="HISTIDINE KINASE"/>
    <property type="match status" value="1"/>
</dbReference>
<evidence type="ECO:0000256" key="10">
    <source>
        <dbReference type="ARBA" id="ARBA00022840"/>
    </source>
</evidence>
<dbReference type="InParanoid" id="A0A517SJG9"/>
<dbReference type="GO" id="GO:0000155">
    <property type="term" value="F:phosphorelay sensor kinase activity"/>
    <property type="evidence" value="ECO:0007669"/>
    <property type="project" value="InterPro"/>
</dbReference>
<dbReference type="CDD" id="cd16922">
    <property type="entry name" value="HATPase_EvgS-ArcB-TorS-like"/>
    <property type="match status" value="1"/>
</dbReference>
<keyword evidence="10" id="KW-0067">ATP-binding</keyword>
<dbReference type="GO" id="GO:0005886">
    <property type="term" value="C:plasma membrane"/>
    <property type="evidence" value="ECO:0007669"/>
    <property type="project" value="UniProtKB-SubCell"/>
</dbReference>
<dbReference type="Pfam" id="PF02518">
    <property type="entry name" value="HATPase_c"/>
    <property type="match status" value="1"/>
</dbReference>
<dbReference type="InterPro" id="IPR003661">
    <property type="entry name" value="HisK_dim/P_dom"/>
</dbReference>
<dbReference type="Pfam" id="PF00672">
    <property type="entry name" value="HAMP"/>
    <property type="match status" value="1"/>
</dbReference>
<evidence type="ECO:0000256" key="6">
    <source>
        <dbReference type="ARBA" id="ARBA00022553"/>
    </source>
</evidence>
<dbReference type="CDD" id="cd00082">
    <property type="entry name" value="HisKA"/>
    <property type="match status" value="1"/>
</dbReference>
<dbReference type="AlphaFoldDB" id="A0A517SJG9"/>
<dbReference type="CDD" id="cd06225">
    <property type="entry name" value="HAMP"/>
    <property type="match status" value="1"/>
</dbReference>
<dbReference type="PANTHER" id="PTHR43711">
    <property type="entry name" value="TWO-COMPONENT HISTIDINE KINASE"/>
    <property type="match status" value="1"/>
</dbReference>
<dbReference type="PROSITE" id="PS50885">
    <property type="entry name" value="HAMP"/>
    <property type="match status" value="1"/>
</dbReference>
<evidence type="ECO:0000256" key="11">
    <source>
        <dbReference type="ARBA" id="ARBA00023012"/>
    </source>
</evidence>
<accession>A0A517SJG9</accession>
<evidence type="ECO:0000256" key="3">
    <source>
        <dbReference type="ARBA" id="ARBA00004314"/>
    </source>
</evidence>
<evidence type="ECO:0000256" key="7">
    <source>
        <dbReference type="ARBA" id="ARBA00022679"/>
    </source>
</evidence>
<dbReference type="InterPro" id="IPR003594">
    <property type="entry name" value="HATPase_dom"/>
</dbReference>
<dbReference type="InterPro" id="IPR036890">
    <property type="entry name" value="HATPase_C_sf"/>
</dbReference>
<feature type="domain" description="HAMP" evidence="15">
    <location>
        <begin position="235"/>
        <end position="287"/>
    </location>
</feature>
<dbReference type="InterPro" id="IPR003660">
    <property type="entry name" value="HAMP_dom"/>
</dbReference>
<organism evidence="16 17">
    <name type="scientific">Caulifigura coniformis</name>
    <dbReference type="NCBI Taxonomy" id="2527983"/>
    <lineage>
        <taxon>Bacteria</taxon>
        <taxon>Pseudomonadati</taxon>
        <taxon>Planctomycetota</taxon>
        <taxon>Planctomycetia</taxon>
        <taxon>Planctomycetales</taxon>
        <taxon>Planctomycetaceae</taxon>
        <taxon>Caulifigura</taxon>
    </lineage>
</organism>
<dbReference type="SUPFAM" id="SSF158472">
    <property type="entry name" value="HAMP domain-like"/>
    <property type="match status" value="1"/>
</dbReference>
<evidence type="ECO:0000259" key="14">
    <source>
        <dbReference type="PROSITE" id="PS50109"/>
    </source>
</evidence>
<dbReference type="PRINTS" id="PR00344">
    <property type="entry name" value="BCTRLSENSOR"/>
</dbReference>
<dbReference type="RefSeq" id="WP_145033445.1">
    <property type="nucleotide sequence ID" value="NZ_CP036271.1"/>
</dbReference>
<protein>
    <recommendedName>
        <fullName evidence="4">histidine kinase</fullName>
        <ecNumber evidence="4">2.7.13.3</ecNumber>
    </recommendedName>
</protein>
<feature type="transmembrane region" description="Helical" evidence="13">
    <location>
        <begin position="212"/>
        <end position="233"/>
    </location>
</feature>
<dbReference type="SUPFAM" id="SSF55874">
    <property type="entry name" value="ATPase domain of HSP90 chaperone/DNA topoisomerase II/histidine kinase"/>
    <property type="match status" value="1"/>
</dbReference>
<keyword evidence="12 13" id="KW-0472">Membrane</keyword>
<dbReference type="Gene3D" id="6.10.340.10">
    <property type="match status" value="1"/>
</dbReference>
<dbReference type="InterPro" id="IPR050736">
    <property type="entry name" value="Sensor_HK_Regulatory"/>
</dbReference>
<keyword evidence="6" id="KW-0597">Phosphoprotein</keyword>
<evidence type="ECO:0000256" key="5">
    <source>
        <dbReference type="ARBA" id="ARBA00022475"/>
    </source>
</evidence>
<proteinExistence type="predicted"/>